<evidence type="ECO:0000313" key="5">
    <source>
        <dbReference type="Proteomes" id="UP000234300"/>
    </source>
</evidence>
<dbReference type="Pfam" id="PF02371">
    <property type="entry name" value="Transposase_20"/>
    <property type="match status" value="1"/>
</dbReference>
<feature type="domain" description="Transposase IS110-like N-terminal" evidence="1">
    <location>
        <begin position="10"/>
        <end position="157"/>
    </location>
</feature>
<proteinExistence type="predicted"/>
<organism evidence="3 6">
    <name type="scientific">Brevibacterium aurantiacum</name>
    <dbReference type="NCBI Taxonomy" id="273384"/>
    <lineage>
        <taxon>Bacteria</taxon>
        <taxon>Bacillati</taxon>
        <taxon>Actinomycetota</taxon>
        <taxon>Actinomycetes</taxon>
        <taxon>Micrococcales</taxon>
        <taxon>Brevibacteriaceae</taxon>
        <taxon>Brevibacterium</taxon>
    </lineage>
</organism>
<dbReference type="PANTHER" id="PTHR33055">
    <property type="entry name" value="TRANSPOSASE FOR INSERTION SEQUENCE ELEMENT IS1111A"/>
    <property type="match status" value="1"/>
</dbReference>
<keyword evidence="6" id="KW-1185">Reference proteome</keyword>
<dbReference type="GO" id="GO:0006313">
    <property type="term" value="P:DNA transposition"/>
    <property type="evidence" value="ECO:0007669"/>
    <property type="project" value="InterPro"/>
</dbReference>
<dbReference type="Proteomes" id="UP000234300">
    <property type="component" value="Unassembled WGS sequence"/>
</dbReference>
<dbReference type="Pfam" id="PF01548">
    <property type="entry name" value="DEDD_Tnp_IS110"/>
    <property type="match status" value="1"/>
</dbReference>
<gene>
    <name evidence="3" type="ORF">BAUR9175_01571</name>
    <name evidence="4" type="ORF">BAURA86_02701</name>
</gene>
<accession>A0A2H1IP85</accession>
<feature type="domain" description="Transposase IS116/IS110/IS902 C-terminal" evidence="2">
    <location>
        <begin position="224"/>
        <end position="307"/>
    </location>
</feature>
<dbReference type="NCBIfam" id="NF033542">
    <property type="entry name" value="transpos_IS110"/>
    <property type="match status" value="1"/>
</dbReference>
<dbReference type="InterPro" id="IPR047650">
    <property type="entry name" value="Transpos_IS110"/>
</dbReference>
<evidence type="ECO:0000259" key="1">
    <source>
        <dbReference type="Pfam" id="PF01548"/>
    </source>
</evidence>
<protein>
    <submittedName>
        <fullName evidence="3">Transposase</fullName>
    </submittedName>
</protein>
<name>A0A2H1IP85_BREAU</name>
<dbReference type="Proteomes" id="UP000234525">
    <property type="component" value="Unassembled WGS sequence"/>
</dbReference>
<evidence type="ECO:0000313" key="4">
    <source>
        <dbReference type="EMBL" id="SMX98000.1"/>
    </source>
</evidence>
<dbReference type="InterPro" id="IPR002525">
    <property type="entry name" value="Transp_IS110-like_N"/>
</dbReference>
<reference evidence="3 5" key="1">
    <citation type="submission" date="2017-03" db="EMBL/GenBank/DDBJ databases">
        <authorList>
            <person name="Afonso C.L."/>
            <person name="Miller P.J."/>
            <person name="Scott M.A."/>
            <person name="Spackman E."/>
            <person name="Goraichik I."/>
            <person name="Dimitrov K.M."/>
            <person name="Suarez D.L."/>
            <person name="Swayne D.E."/>
        </authorList>
    </citation>
    <scope>NUCLEOTIDE SEQUENCE [LARGE SCALE GENOMIC DNA]</scope>
    <source>
        <strain evidence="4">8</strain>
        <strain evidence="5">8(6)</strain>
        <strain evidence="3">ATCC 9175</strain>
    </source>
</reference>
<evidence type="ECO:0000313" key="6">
    <source>
        <dbReference type="Proteomes" id="UP000234525"/>
    </source>
</evidence>
<dbReference type="RefSeq" id="WP_205677022.1">
    <property type="nucleotide sequence ID" value="NZ_BJME01000011.1"/>
</dbReference>
<dbReference type="GO" id="GO:0004803">
    <property type="term" value="F:transposase activity"/>
    <property type="evidence" value="ECO:0007669"/>
    <property type="project" value="InterPro"/>
</dbReference>
<evidence type="ECO:0000259" key="2">
    <source>
        <dbReference type="Pfam" id="PF02371"/>
    </source>
</evidence>
<sequence length="399" mass="43638">MTGTPPNVYAGIDTHQATNHVGIVNELGKKLGDKEFPTTSTGYKDLLKFIVAFGTLLAVGIEGTASYGAGITAYLRTQKVTVREVIRPNRQTRRGGKSDPIDAYAAAKTIAADADDLPIPKLLGGAIDGLRVTQRARRTAVKARSAAMTQIQNFLTTAPDTVRQKYAPFKGDALYTALAATRPNDGDDLGHVLRRLARRITYLSEEIDEAEARLAVQATDIAPALMAATGVKAVTAAELLVTVGENPERITSKEAFAALCGTSPIPASSGKTHRHRLNRGGVRQANAALHRIVITRMAHDQRTKDYVARRTTNNTKSKKEVIRCLKRYVANEVYTRIVNPPEVLAVDDLRPLRLSMKITLQDVAGQFGVWPAKISQIERAVTRDDEFVVNYREFLLRTI</sequence>
<dbReference type="EMBL" id="FXZB01000009">
    <property type="protein sequence ID" value="SMX77019.1"/>
    <property type="molecule type" value="Genomic_DNA"/>
</dbReference>
<dbReference type="InterPro" id="IPR003346">
    <property type="entry name" value="Transposase_20"/>
</dbReference>
<dbReference type="EMBL" id="FXZI01000010">
    <property type="protein sequence ID" value="SMX98000.1"/>
    <property type="molecule type" value="Genomic_DNA"/>
</dbReference>
<dbReference type="AlphaFoldDB" id="A0A2H1IP85"/>
<reference evidence="6" key="2">
    <citation type="submission" date="2017-03" db="EMBL/GenBank/DDBJ databases">
        <authorList>
            <person name="Monnet C."/>
        </authorList>
    </citation>
    <scope>NUCLEOTIDE SEQUENCE [LARGE SCALE GENOMIC DNA]</scope>
    <source>
        <strain evidence="6">ATCC 9175</strain>
    </source>
</reference>
<dbReference type="PANTHER" id="PTHR33055:SF16">
    <property type="entry name" value="TRANSPOSASE FOR INSERTION SEQUENCE ELEMENT IS1547"/>
    <property type="match status" value="1"/>
</dbReference>
<evidence type="ECO:0000313" key="3">
    <source>
        <dbReference type="EMBL" id="SMX77019.1"/>
    </source>
</evidence>
<dbReference type="GO" id="GO:0003677">
    <property type="term" value="F:DNA binding"/>
    <property type="evidence" value="ECO:0007669"/>
    <property type="project" value="InterPro"/>
</dbReference>